<dbReference type="SUPFAM" id="SSF64288">
    <property type="entry name" value="Chorismate lyase-like"/>
    <property type="match status" value="1"/>
</dbReference>
<accession>A0A840Q164</accession>
<dbReference type="InterPro" id="IPR011663">
    <property type="entry name" value="UTRA"/>
</dbReference>
<dbReference type="InterPro" id="IPR036388">
    <property type="entry name" value="WH-like_DNA-bd_sf"/>
</dbReference>
<dbReference type="InterPro" id="IPR000524">
    <property type="entry name" value="Tscrpt_reg_HTH_GntR"/>
</dbReference>
<dbReference type="RefSeq" id="WP_184724943.1">
    <property type="nucleotide sequence ID" value="NZ_JACHIW010000001.1"/>
</dbReference>
<sequence length="254" mass="27200">MAEPAGYLRVADDLRDRIVSGDLAPGDRLPSRAEISRTYRVGQNVAISAVQVLMAEGLVEGRTGSGVYVRQTTGHLRVQRSSLSGHVHGSPFVATRTGELIAGQRESVSSTMPAPARIAARLRIEVGEATMRSEYEFTAGGERTMLSTSWEPLAITGGTPVALPNAGPGAGEGVVERMAYIGVIVDRTVEAVSARTASADEALRLNVPKGSIVQVLERTYYAADRPVETADIVVAASRYQIEYEIPVYPRHPAR</sequence>
<dbReference type="Gene3D" id="1.10.10.10">
    <property type="entry name" value="Winged helix-like DNA-binding domain superfamily/Winged helix DNA-binding domain"/>
    <property type="match status" value="1"/>
</dbReference>
<dbReference type="InterPro" id="IPR036390">
    <property type="entry name" value="WH_DNA-bd_sf"/>
</dbReference>
<dbReference type="GO" id="GO:0003677">
    <property type="term" value="F:DNA binding"/>
    <property type="evidence" value="ECO:0007669"/>
    <property type="project" value="UniProtKB-KW"/>
</dbReference>
<organism evidence="5 6">
    <name type="scientific">Saccharopolyspora phatthalungensis</name>
    <dbReference type="NCBI Taxonomy" id="664693"/>
    <lineage>
        <taxon>Bacteria</taxon>
        <taxon>Bacillati</taxon>
        <taxon>Actinomycetota</taxon>
        <taxon>Actinomycetes</taxon>
        <taxon>Pseudonocardiales</taxon>
        <taxon>Pseudonocardiaceae</taxon>
        <taxon>Saccharopolyspora</taxon>
    </lineage>
</organism>
<dbReference type="PROSITE" id="PS50949">
    <property type="entry name" value="HTH_GNTR"/>
    <property type="match status" value="1"/>
</dbReference>
<evidence type="ECO:0000313" key="6">
    <source>
        <dbReference type="Proteomes" id="UP000584374"/>
    </source>
</evidence>
<gene>
    <name evidence="5" type="ORF">BJ970_001271</name>
</gene>
<reference evidence="5 6" key="1">
    <citation type="submission" date="2020-08" db="EMBL/GenBank/DDBJ databases">
        <title>Sequencing the genomes of 1000 actinobacteria strains.</title>
        <authorList>
            <person name="Klenk H.-P."/>
        </authorList>
    </citation>
    <scope>NUCLEOTIDE SEQUENCE [LARGE SCALE GENOMIC DNA]</scope>
    <source>
        <strain evidence="5 6">DSM 45584</strain>
    </source>
</reference>
<dbReference type="SUPFAM" id="SSF46785">
    <property type="entry name" value="Winged helix' DNA-binding domain"/>
    <property type="match status" value="1"/>
</dbReference>
<evidence type="ECO:0000256" key="2">
    <source>
        <dbReference type="ARBA" id="ARBA00023125"/>
    </source>
</evidence>
<evidence type="ECO:0000259" key="4">
    <source>
        <dbReference type="PROSITE" id="PS50949"/>
    </source>
</evidence>
<dbReference type="SMART" id="SM00345">
    <property type="entry name" value="HTH_GNTR"/>
    <property type="match status" value="1"/>
</dbReference>
<dbReference type="AlphaFoldDB" id="A0A840Q164"/>
<dbReference type="Proteomes" id="UP000584374">
    <property type="component" value="Unassembled WGS sequence"/>
</dbReference>
<dbReference type="InterPro" id="IPR028978">
    <property type="entry name" value="Chorismate_lyase_/UTRA_dom_sf"/>
</dbReference>
<evidence type="ECO:0000313" key="5">
    <source>
        <dbReference type="EMBL" id="MBB5153737.1"/>
    </source>
</evidence>
<dbReference type="PANTHER" id="PTHR44846">
    <property type="entry name" value="MANNOSYL-D-GLYCERATE TRANSPORT/METABOLISM SYSTEM REPRESSOR MNGR-RELATED"/>
    <property type="match status" value="1"/>
</dbReference>
<keyword evidence="1" id="KW-0805">Transcription regulation</keyword>
<dbReference type="GO" id="GO:0003700">
    <property type="term" value="F:DNA-binding transcription factor activity"/>
    <property type="evidence" value="ECO:0007669"/>
    <property type="project" value="InterPro"/>
</dbReference>
<dbReference type="EMBL" id="JACHIW010000001">
    <property type="protein sequence ID" value="MBB5153737.1"/>
    <property type="molecule type" value="Genomic_DNA"/>
</dbReference>
<evidence type="ECO:0000256" key="3">
    <source>
        <dbReference type="ARBA" id="ARBA00023163"/>
    </source>
</evidence>
<evidence type="ECO:0000256" key="1">
    <source>
        <dbReference type="ARBA" id="ARBA00023015"/>
    </source>
</evidence>
<dbReference type="Gene3D" id="3.40.1410.10">
    <property type="entry name" value="Chorismate lyase-like"/>
    <property type="match status" value="1"/>
</dbReference>
<protein>
    <submittedName>
        <fullName evidence="5">GntR family transcriptional regulator</fullName>
    </submittedName>
</protein>
<feature type="domain" description="HTH gntR-type" evidence="4">
    <location>
        <begin position="4"/>
        <end position="72"/>
    </location>
</feature>
<proteinExistence type="predicted"/>
<keyword evidence="6" id="KW-1185">Reference proteome</keyword>
<dbReference type="SMART" id="SM00866">
    <property type="entry name" value="UTRA"/>
    <property type="match status" value="1"/>
</dbReference>
<keyword evidence="3" id="KW-0804">Transcription</keyword>
<keyword evidence="2" id="KW-0238">DNA-binding</keyword>
<dbReference type="InterPro" id="IPR050679">
    <property type="entry name" value="Bact_HTH_transcr_reg"/>
</dbReference>
<dbReference type="GO" id="GO:0045892">
    <property type="term" value="P:negative regulation of DNA-templated transcription"/>
    <property type="evidence" value="ECO:0007669"/>
    <property type="project" value="TreeGrafter"/>
</dbReference>
<dbReference type="Pfam" id="PF00392">
    <property type="entry name" value="GntR"/>
    <property type="match status" value="1"/>
</dbReference>
<comment type="caution">
    <text evidence="5">The sequence shown here is derived from an EMBL/GenBank/DDBJ whole genome shotgun (WGS) entry which is preliminary data.</text>
</comment>
<dbReference type="CDD" id="cd07377">
    <property type="entry name" value="WHTH_GntR"/>
    <property type="match status" value="1"/>
</dbReference>
<dbReference type="Pfam" id="PF07702">
    <property type="entry name" value="UTRA"/>
    <property type="match status" value="1"/>
</dbReference>
<dbReference type="PANTHER" id="PTHR44846:SF17">
    <property type="entry name" value="GNTR-FAMILY TRANSCRIPTIONAL REGULATOR"/>
    <property type="match status" value="1"/>
</dbReference>
<name>A0A840Q164_9PSEU</name>